<dbReference type="CDD" id="cd09597">
    <property type="entry name" value="M4_TLP"/>
    <property type="match status" value="1"/>
</dbReference>
<feature type="signal peptide" evidence="9">
    <location>
        <begin position="1"/>
        <end position="20"/>
    </location>
</feature>
<keyword evidence="6" id="KW-0862">Zinc</keyword>
<dbReference type="Gene3D" id="3.10.450.40">
    <property type="match status" value="1"/>
</dbReference>
<keyword evidence="7" id="KW-0482">Metalloprotease</keyword>
<dbReference type="PANTHER" id="PTHR33794">
    <property type="entry name" value="BACILLOLYSIN"/>
    <property type="match status" value="1"/>
</dbReference>
<dbReference type="Proteomes" id="UP000184396">
    <property type="component" value="Unassembled WGS sequence"/>
</dbReference>
<dbReference type="eggNOG" id="COG3227">
    <property type="taxonomic scope" value="Bacteria"/>
</dbReference>
<dbReference type="Gene3D" id="1.10.390.10">
    <property type="entry name" value="Neutral Protease Domain 2"/>
    <property type="match status" value="1"/>
</dbReference>
<evidence type="ECO:0000313" key="15">
    <source>
        <dbReference type="Proteomes" id="UP000184396"/>
    </source>
</evidence>
<evidence type="ECO:0000256" key="1">
    <source>
        <dbReference type="ARBA" id="ARBA00009388"/>
    </source>
</evidence>
<evidence type="ECO:0000256" key="4">
    <source>
        <dbReference type="ARBA" id="ARBA00022729"/>
    </source>
</evidence>
<dbReference type="EMBL" id="FQYK01000001">
    <property type="protein sequence ID" value="SHI35255.1"/>
    <property type="molecule type" value="Genomic_DNA"/>
</dbReference>
<dbReference type="GO" id="GO:0046872">
    <property type="term" value="F:metal ion binding"/>
    <property type="evidence" value="ECO:0007669"/>
    <property type="project" value="UniProtKB-KW"/>
</dbReference>
<dbReference type="SUPFAM" id="SSF55486">
    <property type="entry name" value="Metalloproteases ('zincins'), catalytic domain"/>
    <property type="match status" value="1"/>
</dbReference>
<keyword evidence="5" id="KW-0378">Hydrolase</keyword>
<feature type="domain" description="Peptidase M4" evidence="10">
    <location>
        <begin position="262"/>
        <end position="333"/>
    </location>
</feature>
<evidence type="ECO:0000259" key="10">
    <source>
        <dbReference type="Pfam" id="PF01447"/>
    </source>
</evidence>
<dbReference type="InterPro" id="IPR026444">
    <property type="entry name" value="Secre_tail"/>
</dbReference>
<evidence type="ECO:0000256" key="2">
    <source>
        <dbReference type="ARBA" id="ARBA00022670"/>
    </source>
</evidence>
<dbReference type="Pfam" id="PF02868">
    <property type="entry name" value="Peptidase_M4_C"/>
    <property type="match status" value="1"/>
</dbReference>
<feature type="domain" description="Secretion system C-terminal sorting" evidence="13">
    <location>
        <begin position="776"/>
        <end position="847"/>
    </location>
</feature>
<dbReference type="GO" id="GO:0004222">
    <property type="term" value="F:metalloendopeptidase activity"/>
    <property type="evidence" value="ECO:0007669"/>
    <property type="project" value="InterPro"/>
</dbReference>
<dbReference type="Gene3D" id="3.10.170.10">
    <property type="match status" value="1"/>
</dbReference>
<gene>
    <name evidence="14" type="ORF">SAMN05216261_0399</name>
</gene>
<dbReference type="PRINTS" id="PR00730">
    <property type="entry name" value="THERMOLYSIN"/>
</dbReference>
<comment type="similarity">
    <text evidence="1">Belongs to the peptidase M4 family.</text>
</comment>
<keyword evidence="2" id="KW-0645">Protease</keyword>
<reference evidence="14 15" key="1">
    <citation type="submission" date="2016-11" db="EMBL/GenBank/DDBJ databases">
        <authorList>
            <person name="Jaros S."/>
            <person name="Januszkiewicz K."/>
            <person name="Wedrychowicz H."/>
        </authorList>
    </citation>
    <scope>NUCLEOTIDE SEQUENCE [LARGE SCALE GENOMIC DNA]</scope>
    <source>
        <strain evidence="14 15">CGMCC 1.12213</strain>
    </source>
</reference>
<evidence type="ECO:0000256" key="9">
    <source>
        <dbReference type="SAM" id="SignalP"/>
    </source>
</evidence>
<dbReference type="Pfam" id="PF18962">
    <property type="entry name" value="Por_Secre_tail"/>
    <property type="match status" value="1"/>
</dbReference>
<organism evidence="14 15">
    <name type="scientific">Algibacter luteus</name>
    <dbReference type="NCBI Taxonomy" id="1178825"/>
    <lineage>
        <taxon>Bacteria</taxon>
        <taxon>Pseudomonadati</taxon>
        <taxon>Bacteroidota</taxon>
        <taxon>Flavobacteriia</taxon>
        <taxon>Flavobacteriales</taxon>
        <taxon>Flavobacteriaceae</taxon>
        <taxon>Algibacter</taxon>
    </lineage>
</organism>
<name>A0A1M6AFK7_9FLAO</name>
<dbReference type="InterPro" id="IPR001570">
    <property type="entry name" value="Peptidase_M4_C_domain"/>
</dbReference>
<evidence type="ECO:0000259" key="11">
    <source>
        <dbReference type="Pfam" id="PF02868"/>
    </source>
</evidence>
<feature type="domain" description="Peptidase M4 C-terminal" evidence="11">
    <location>
        <begin position="338"/>
        <end position="499"/>
    </location>
</feature>
<sequence length="848" mass="92861">MKKFTLFSIGLIFCSLFSHSQNLNKALNDFQSKTQATITFNKNLEAPGFIKFPLNKELYVAGKTVKEKAHNFLLENKTVYGISNLDETLPPNGEIKIDNYGLKHYETKQFYKGVPVYDSGLKFHFNKYDNITSVNGNIISDIKLDVTPRLAKTLANTKALELVKDLNNSGEPLKIISNELMVFPKGLVEGNVTSKHLVYRIEVRNDLDVREFLFIDAHSGKLVEQFTGIAHALDRILYEGDTSNKTWQEGLSFPGFLNVWQQAEVAAAGHTYHFFNNAFGFTSYDGQDAQMVTINNNPNINCPNATWNGVSANYCDGTASDDVVAHEWGHAYTDYTCNLVYAYESGAINESLSDIWGETIDLLNGYNDDGEDVTVRTGSTINERWKMGEDASAFGGAIRDLWAPNLNGDPGKMSDNQYACDVDENDNGGVHTNSGIPNHAYALLVDGGTYNGQTIGSLGFVKAAHIFWRAQSEYLTATSDFEVLSDALEAACADLVGINLQGLSTTDTPAGLSGEIITLADCQEVTKALIAVEMKTENGCPYATILAPSSELCGAATSNPIFIEDWESGLGSWTVSQIPVNAGTWESRDWTIETSLPDRAGQGIFAPNPINGDCDTDLQNGILRLESPTITIPNYTNGTFSLAFNHNVSTELNYDGGNIKFSLDNGATWAILPASAFTENAYNLTLNNTNNDSPMSGEEAFSGSDTGSFDSVWGQSTIDLSAIGVTANSTLKLRFEFGSDGCNGKIGWYLDEIVIFNCAEALSINDFDFLGNNISIYPNPSSGIFNIKMKSISDFRYDVLDITGKSIMSRMNINDNSFKVDLSNYSKGIYFFKLYSGEGAITKKLIVQ</sequence>
<dbReference type="Gene3D" id="3.10.450.490">
    <property type="match status" value="1"/>
</dbReference>
<accession>A0A1M6AFK7</accession>
<evidence type="ECO:0000259" key="13">
    <source>
        <dbReference type="Pfam" id="PF18962"/>
    </source>
</evidence>
<dbReference type="AlphaFoldDB" id="A0A1M6AFK7"/>
<keyword evidence="15" id="KW-1185">Reference proteome</keyword>
<feature type="domain" description="FTP" evidence="12">
    <location>
        <begin position="98"/>
        <end position="137"/>
    </location>
</feature>
<evidence type="ECO:0000256" key="3">
    <source>
        <dbReference type="ARBA" id="ARBA00022723"/>
    </source>
</evidence>
<dbReference type="InterPro" id="IPR011096">
    <property type="entry name" value="FTP_domain"/>
</dbReference>
<feature type="active site" evidence="8">
    <location>
        <position position="327"/>
    </location>
</feature>
<protein>
    <submittedName>
        <fullName evidence="14">Por secretion system C-terminal sorting domain-containing protein</fullName>
    </submittedName>
</protein>
<evidence type="ECO:0000256" key="6">
    <source>
        <dbReference type="ARBA" id="ARBA00022833"/>
    </source>
</evidence>
<dbReference type="Pfam" id="PF01447">
    <property type="entry name" value="Peptidase_M4"/>
    <property type="match status" value="1"/>
</dbReference>
<feature type="active site" description="Proton donor" evidence="8">
    <location>
        <position position="431"/>
    </location>
</feature>
<dbReference type="InterPro" id="IPR023612">
    <property type="entry name" value="Peptidase_M4"/>
</dbReference>
<dbReference type="PANTHER" id="PTHR33794:SF1">
    <property type="entry name" value="BACILLOLYSIN"/>
    <property type="match status" value="1"/>
</dbReference>
<keyword evidence="4 9" id="KW-0732">Signal</keyword>
<dbReference type="NCBIfam" id="TIGR04183">
    <property type="entry name" value="Por_Secre_tail"/>
    <property type="match status" value="1"/>
</dbReference>
<evidence type="ECO:0000256" key="5">
    <source>
        <dbReference type="ARBA" id="ARBA00022801"/>
    </source>
</evidence>
<dbReference type="InterPro" id="IPR013856">
    <property type="entry name" value="Peptidase_M4_domain"/>
</dbReference>
<dbReference type="InterPro" id="IPR050728">
    <property type="entry name" value="Zinc_Metalloprotease_M4"/>
</dbReference>
<keyword evidence="3" id="KW-0479">Metal-binding</keyword>
<dbReference type="Pfam" id="PF07504">
    <property type="entry name" value="FTP"/>
    <property type="match status" value="1"/>
</dbReference>
<dbReference type="OrthoDB" id="291295at2"/>
<dbReference type="RefSeq" id="WP_019386257.1">
    <property type="nucleotide sequence ID" value="NZ_ALIH01000001.1"/>
</dbReference>
<evidence type="ECO:0000259" key="12">
    <source>
        <dbReference type="Pfam" id="PF07504"/>
    </source>
</evidence>
<proteinExistence type="inferred from homology"/>
<evidence type="ECO:0000256" key="7">
    <source>
        <dbReference type="ARBA" id="ARBA00023049"/>
    </source>
</evidence>
<dbReference type="STRING" id="1178825.SAMN05216261_0399"/>
<dbReference type="InterPro" id="IPR027268">
    <property type="entry name" value="Peptidase_M4/M1_CTD_sf"/>
</dbReference>
<dbReference type="Gene3D" id="2.60.120.260">
    <property type="entry name" value="Galactose-binding domain-like"/>
    <property type="match status" value="1"/>
</dbReference>
<feature type="chain" id="PRO_5009915765" evidence="9">
    <location>
        <begin position="21"/>
        <end position="848"/>
    </location>
</feature>
<dbReference type="GO" id="GO:0006508">
    <property type="term" value="P:proteolysis"/>
    <property type="evidence" value="ECO:0007669"/>
    <property type="project" value="UniProtKB-KW"/>
</dbReference>
<evidence type="ECO:0000256" key="8">
    <source>
        <dbReference type="PIRSR" id="PIRSR623612-1"/>
    </source>
</evidence>
<evidence type="ECO:0000313" key="14">
    <source>
        <dbReference type="EMBL" id="SHI35255.1"/>
    </source>
</evidence>